<feature type="region of interest" description="Disordered" evidence="1">
    <location>
        <begin position="23"/>
        <end position="75"/>
    </location>
</feature>
<dbReference type="AlphaFoldDB" id="A0A0J8RSC7"/>
<gene>
    <name evidence="2" type="ORF">CIHG_04633</name>
</gene>
<feature type="compositionally biased region" description="Low complexity" evidence="1">
    <location>
        <begin position="53"/>
        <end position="62"/>
    </location>
</feature>
<organism evidence="2 3">
    <name type="scientific">Coccidioides immitis H538.4</name>
    <dbReference type="NCBI Taxonomy" id="396776"/>
    <lineage>
        <taxon>Eukaryota</taxon>
        <taxon>Fungi</taxon>
        <taxon>Dikarya</taxon>
        <taxon>Ascomycota</taxon>
        <taxon>Pezizomycotina</taxon>
        <taxon>Eurotiomycetes</taxon>
        <taxon>Eurotiomycetidae</taxon>
        <taxon>Onygenales</taxon>
        <taxon>Onygenaceae</taxon>
        <taxon>Coccidioides</taxon>
    </lineage>
</organism>
<dbReference type="VEuPathDB" id="FungiDB:CIHG_04633"/>
<sequence length="109" mass="11880">MPRAGVSKKGEYIGVLPQPAAAWKVPREGHPGFKHKPPWKRRKTPASLPPPRGTGTTPSRQPATGRACGRTTGADLPRHIPLVTLDYHLFILVRVSSARDPRASLPITH</sequence>
<name>A0A0J8RSC7_COCIT</name>
<protein>
    <submittedName>
        <fullName evidence="2">Uncharacterized protein</fullName>
    </submittedName>
</protein>
<reference evidence="3" key="1">
    <citation type="journal article" date="2010" name="Genome Res.">
        <title>Population genomic sequencing of Coccidioides fungi reveals recent hybridization and transposon control.</title>
        <authorList>
            <person name="Neafsey D.E."/>
            <person name="Barker B.M."/>
            <person name="Sharpton T.J."/>
            <person name="Stajich J.E."/>
            <person name="Park D.J."/>
            <person name="Whiston E."/>
            <person name="Hung C.-Y."/>
            <person name="McMahan C."/>
            <person name="White J."/>
            <person name="Sykes S."/>
            <person name="Heiman D."/>
            <person name="Young S."/>
            <person name="Zeng Q."/>
            <person name="Abouelleil A."/>
            <person name="Aftuck L."/>
            <person name="Bessette D."/>
            <person name="Brown A."/>
            <person name="FitzGerald M."/>
            <person name="Lui A."/>
            <person name="Macdonald J.P."/>
            <person name="Priest M."/>
            <person name="Orbach M.J."/>
            <person name="Galgiani J.N."/>
            <person name="Kirkland T.N."/>
            <person name="Cole G.T."/>
            <person name="Birren B.W."/>
            <person name="Henn M.R."/>
            <person name="Taylor J.W."/>
            <person name="Rounsley S.D."/>
        </authorList>
    </citation>
    <scope>NUCLEOTIDE SEQUENCE [LARGE SCALE GENOMIC DNA]</scope>
    <source>
        <strain evidence="3">H538.4</strain>
    </source>
</reference>
<evidence type="ECO:0000256" key="1">
    <source>
        <dbReference type="SAM" id="MobiDB-lite"/>
    </source>
</evidence>
<dbReference type="Proteomes" id="UP000054563">
    <property type="component" value="Unassembled WGS sequence"/>
</dbReference>
<accession>A0A0J8RSC7</accession>
<dbReference type="EMBL" id="DS016994">
    <property type="protein sequence ID" value="KMU86844.1"/>
    <property type="molecule type" value="Genomic_DNA"/>
</dbReference>
<evidence type="ECO:0000313" key="3">
    <source>
        <dbReference type="Proteomes" id="UP000054563"/>
    </source>
</evidence>
<evidence type="ECO:0000313" key="2">
    <source>
        <dbReference type="EMBL" id="KMU86844.1"/>
    </source>
</evidence>
<proteinExistence type="predicted"/>
<feature type="compositionally biased region" description="Basic residues" evidence="1">
    <location>
        <begin position="32"/>
        <end position="44"/>
    </location>
</feature>